<reference evidence="3 4" key="1">
    <citation type="submission" date="2019-08" db="EMBL/GenBank/DDBJ databases">
        <title>Complete genome sequence of Candidatus Uab amorphum.</title>
        <authorList>
            <person name="Shiratori T."/>
            <person name="Suzuki S."/>
            <person name="Kakizawa Y."/>
            <person name="Ishida K."/>
        </authorList>
    </citation>
    <scope>NUCLEOTIDE SEQUENCE [LARGE SCALE GENOMIC DNA]</scope>
    <source>
        <strain evidence="3 4">SRT547</strain>
    </source>
</reference>
<comment type="similarity">
    <text evidence="1">Belongs to the NAD(P)-dependent epimerase/dehydratase family.</text>
</comment>
<dbReference type="SUPFAM" id="SSF51735">
    <property type="entry name" value="NAD(P)-binding Rossmann-fold domains"/>
    <property type="match status" value="1"/>
</dbReference>
<dbReference type="AlphaFoldDB" id="A0A5S9F3D0"/>
<dbReference type="Pfam" id="PF01370">
    <property type="entry name" value="Epimerase"/>
    <property type="match status" value="1"/>
</dbReference>
<dbReference type="GO" id="GO:0006567">
    <property type="term" value="P:L-threonine catabolic process"/>
    <property type="evidence" value="ECO:0007669"/>
    <property type="project" value="TreeGrafter"/>
</dbReference>
<keyword evidence="4" id="KW-1185">Reference proteome</keyword>
<name>A0A5S9F3D0_UABAM</name>
<protein>
    <submittedName>
        <fullName evidence="3">L-threonine 3-dehydrogenase</fullName>
    </submittedName>
</protein>
<dbReference type="Gene3D" id="3.40.50.720">
    <property type="entry name" value="NAD(P)-binding Rossmann-like Domain"/>
    <property type="match status" value="1"/>
</dbReference>
<evidence type="ECO:0000313" key="3">
    <source>
        <dbReference type="EMBL" id="BBM84121.1"/>
    </source>
</evidence>
<dbReference type="InterPro" id="IPR001509">
    <property type="entry name" value="Epimerase_deHydtase"/>
</dbReference>
<dbReference type="PANTHER" id="PTHR42687">
    <property type="entry name" value="L-THREONINE 3-DEHYDROGENASE"/>
    <property type="match status" value="1"/>
</dbReference>
<dbReference type="EMBL" id="AP019860">
    <property type="protein sequence ID" value="BBM84121.1"/>
    <property type="molecule type" value="Genomic_DNA"/>
</dbReference>
<evidence type="ECO:0000313" key="4">
    <source>
        <dbReference type="Proteomes" id="UP000326354"/>
    </source>
</evidence>
<organism evidence="3 4">
    <name type="scientific">Uabimicrobium amorphum</name>
    <dbReference type="NCBI Taxonomy" id="2596890"/>
    <lineage>
        <taxon>Bacteria</taxon>
        <taxon>Pseudomonadati</taxon>
        <taxon>Planctomycetota</taxon>
        <taxon>Candidatus Uabimicrobiia</taxon>
        <taxon>Candidatus Uabimicrobiales</taxon>
        <taxon>Candidatus Uabimicrobiaceae</taxon>
        <taxon>Candidatus Uabimicrobium</taxon>
    </lineage>
</organism>
<dbReference type="GO" id="GO:0008743">
    <property type="term" value="F:L-threonine 3-dehydrogenase activity"/>
    <property type="evidence" value="ECO:0007669"/>
    <property type="project" value="TreeGrafter"/>
</dbReference>
<dbReference type="InterPro" id="IPR036291">
    <property type="entry name" value="NAD(P)-bd_dom_sf"/>
</dbReference>
<dbReference type="InterPro" id="IPR051225">
    <property type="entry name" value="NAD(P)_epim/dehydratase"/>
</dbReference>
<dbReference type="KEGG" id="uam:UABAM_02477"/>
<dbReference type="FunFam" id="3.40.50.720:FF:000077">
    <property type="entry name" value="L-threonine 3-dehydrogenase, mitochondrial"/>
    <property type="match status" value="1"/>
</dbReference>
<feature type="domain" description="NAD-dependent epimerase/dehydratase" evidence="2">
    <location>
        <begin position="4"/>
        <end position="236"/>
    </location>
</feature>
<evidence type="ECO:0000259" key="2">
    <source>
        <dbReference type="Pfam" id="PF01370"/>
    </source>
</evidence>
<dbReference type="OrthoDB" id="9779902at2"/>
<dbReference type="RefSeq" id="WP_151968296.1">
    <property type="nucleotide sequence ID" value="NZ_AP019860.1"/>
</dbReference>
<gene>
    <name evidence="3" type="ORF">UABAM_02477</name>
</gene>
<sequence>MTNVLITGAGGQIGTELRLMLCETYGNDHVIASDIRKSDTVDTLLDVTNARDIEHMIKENNINTIFHMAAVLSATGEKQPELAWQVNMNGLWNVLESARKCGVKKVFFPSSIAVFGPDVPRKNCPQNVSLHPTTLYGINKVSGELLSQYYYEKYGLDVRSIRYPGLISYKAMPGGGTTDYAVEIFYEAIKSQHYTCFVRKDTRLPMMYMSDAIRATIDIMNAERKNLTVQGAYNIAAMHFSAEELVSEIQKHIPQFTCEYSPDERQAYADSWPDSVEDSHARKDWSWQPEYDLAAMVSDMITQISHKMKTPAT</sequence>
<evidence type="ECO:0000256" key="1">
    <source>
        <dbReference type="ARBA" id="ARBA00007637"/>
    </source>
</evidence>
<dbReference type="Proteomes" id="UP000326354">
    <property type="component" value="Chromosome"/>
</dbReference>
<proteinExistence type="inferred from homology"/>
<accession>A0A5S9F3D0</accession>
<dbReference type="PANTHER" id="PTHR42687:SF1">
    <property type="entry name" value="L-THREONINE 3-DEHYDROGENASE, MITOCHONDRIAL"/>
    <property type="match status" value="1"/>
</dbReference>